<accession>A0A8W7PDS8</accession>
<evidence type="ECO:0000256" key="1">
    <source>
        <dbReference type="SAM" id="Phobius"/>
    </source>
</evidence>
<name>A0A8W7PDS8_ANOCL</name>
<dbReference type="EnsemblMetazoa" id="ACOM030050-RA">
    <property type="protein sequence ID" value="ACOM030050-PA.1"/>
    <property type="gene ID" value="ACOM030050"/>
</dbReference>
<protein>
    <submittedName>
        <fullName evidence="2">Uncharacterized protein</fullName>
    </submittedName>
</protein>
<dbReference type="AlphaFoldDB" id="A0A8W7PDS8"/>
<reference evidence="2" key="1">
    <citation type="submission" date="2022-08" db="UniProtKB">
        <authorList>
            <consortium name="EnsemblMetazoa"/>
        </authorList>
    </citation>
    <scope>IDENTIFICATION</scope>
</reference>
<dbReference type="Proteomes" id="UP000075882">
    <property type="component" value="Unassembled WGS sequence"/>
</dbReference>
<keyword evidence="1" id="KW-1133">Transmembrane helix</keyword>
<feature type="transmembrane region" description="Helical" evidence="1">
    <location>
        <begin position="187"/>
        <end position="206"/>
    </location>
</feature>
<sequence length="426" mass="46953">MLLMKIPSAPRGLSRPPTIVKPSDFLPGPFSNATVWNEQRADDLGLRGSVQKLLAVDLSSSSELVPLLVSASSEVEACSSSFSSSHRFMVLRAVVTGWGEAWAGLLDCLPTSERRTTFEDVLEGCVGVTFLVNERRLAQSREGGFGRILLGSRLASTVIRSFVFQVRVERYLAAIAEQPSIYRRWPLLLLLLLMMIVVVLVMIGAVCPAATNDKIDAGAASTTAGATVEQLLHLTHRQTAQSLPEDVDNFIFWKIDRTGALPANKSSGQYVGHLVPIADLTLGGRNRCDNDTESTTILTSRHIHQLTRGRGARFVHQNARISILRVRVSGTSTDRNHRSTTHKKIRIEIIHLVLLWFVLRNNIWLLPNILMRENSFWVRSDIARILLVKLSFLFGVLNVDEPADDGAGATSTPFPGSCLNASSRNR</sequence>
<evidence type="ECO:0000313" key="2">
    <source>
        <dbReference type="EnsemblMetazoa" id="ACOM030050-PA.1"/>
    </source>
</evidence>
<organism evidence="2">
    <name type="scientific">Anopheles coluzzii</name>
    <name type="common">African malaria mosquito</name>
    <dbReference type="NCBI Taxonomy" id="1518534"/>
    <lineage>
        <taxon>Eukaryota</taxon>
        <taxon>Metazoa</taxon>
        <taxon>Ecdysozoa</taxon>
        <taxon>Arthropoda</taxon>
        <taxon>Hexapoda</taxon>
        <taxon>Insecta</taxon>
        <taxon>Pterygota</taxon>
        <taxon>Neoptera</taxon>
        <taxon>Endopterygota</taxon>
        <taxon>Diptera</taxon>
        <taxon>Nematocera</taxon>
        <taxon>Culicoidea</taxon>
        <taxon>Culicidae</taxon>
        <taxon>Anophelinae</taxon>
        <taxon>Anopheles</taxon>
    </lineage>
</organism>
<keyword evidence="1" id="KW-0472">Membrane</keyword>
<proteinExistence type="predicted"/>
<keyword evidence="1" id="KW-0812">Transmembrane</keyword>